<dbReference type="AlphaFoldDB" id="A0A540NNL2"/>
<name>A0A540NNL2_MALBA</name>
<organism evidence="2 3">
    <name type="scientific">Malus baccata</name>
    <name type="common">Siberian crab apple</name>
    <name type="synonym">Pyrus baccata</name>
    <dbReference type="NCBI Taxonomy" id="106549"/>
    <lineage>
        <taxon>Eukaryota</taxon>
        <taxon>Viridiplantae</taxon>
        <taxon>Streptophyta</taxon>
        <taxon>Embryophyta</taxon>
        <taxon>Tracheophyta</taxon>
        <taxon>Spermatophyta</taxon>
        <taxon>Magnoliopsida</taxon>
        <taxon>eudicotyledons</taxon>
        <taxon>Gunneridae</taxon>
        <taxon>Pentapetalae</taxon>
        <taxon>rosids</taxon>
        <taxon>fabids</taxon>
        <taxon>Rosales</taxon>
        <taxon>Rosaceae</taxon>
        <taxon>Amygdaloideae</taxon>
        <taxon>Maleae</taxon>
        <taxon>Malus</taxon>
    </lineage>
</organism>
<dbReference type="Proteomes" id="UP000315295">
    <property type="component" value="Unassembled WGS sequence"/>
</dbReference>
<evidence type="ECO:0000313" key="3">
    <source>
        <dbReference type="Proteomes" id="UP000315295"/>
    </source>
</evidence>
<sequence>MTAQQPRLSSSSPRRHPRLREPKHPTTHLLDLSYLSQFPQRSLVVHSVSEIMQLQPLSSCLALLLKVLQIQ</sequence>
<evidence type="ECO:0000256" key="1">
    <source>
        <dbReference type="SAM" id="MobiDB-lite"/>
    </source>
</evidence>
<gene>
    <name evidence="2" type="ORF">C1H46_001840</name>
</gene>
<evidence type="ECO:0000313" key="2">
    <source>
        <dbReference type="EMBL" id="TQE12628.1"/>
    </source>
</evidence>
<feature type="compositionally biased region" description="Low complexity" evidence="1">
    <location>
        <begin position="1"/>
        <end position="12"/>
    </location>
</feature>
<dbReference type="EMBL" id="VIEB01000018">
    <property type="protein sequence ID" value="TQE12628.1"/>
    <property type="molecule type" value="Genomic_DNA"/>
</dbReference>
<accession>A0A540NNL2</accession>
<feature type="region of interest" description="Disordered" evidence="1">
    <location>
        <begin position="1"/>
        <end position="25"/>
    </location>
</feature>
<keyword evidence="3" id="KW-1185">Reference proteome</keyword>
<reference evidence="2 3" key="1">
    <citation type="journal article" date="2019" name="G3 (Bethesda)">
        <title>Sequencing of a Wild Apple (Malus baccata) Genome Unravels the Differences Between Cultivated and Wild Apple Species Regarding Disease Resistance and Cold Tolerance.</title>
        <authorList>
            <person name="Chen X."/>
        </authorList>
    </citation>
    <scope>NUCLEOTIDE SEQUENCE [LARGE SCALE GENOMIC DNA]</scope>
    <source>
        <strain evidence="3">cv. Shandingzi</strain>
        <tissue evidence="2">Leaves</tissue>
    </source>
</reference>
<proteinExistence type="predicted"/>
<protein>
    <submittedName>
        <fullName evidence="2">Uncharacterized protein</fullName>
    </submittedName>
</protein>
<comment type="caution">
    <text evidence="2">The sequence shown here is derived from an EMBL/GenBank/DDBJ whole genome shotgun (WGS) entry which is preliminary data.</text>
</comment>